<feature type="region of interest" description="Disordered" evidence="1">
    <location>
        <begin position="404"/>
        <end position="446"/>
    </location>
</feature>
<feature type="compositionally biased region" description="Basic and acidic residues" evidence="1">
    <location>
        <begin position="427"/>
        <end position="436"/>
    </location>
</feature>
<evidence type="ECO:0000259" key="3">
    <source>
        <dbReference type="Pfam" id="PF05699"/>
    </source>
</evidence>
<dbReference type="PANTHER" id="PTHR32166">
    <property type="entry name" value="OSJNBA0013A04.12 PROTEIN"/>
    <property type="match status" value="1"/>
</dbReference>
<accession>A0A8T2VIQ0</accession>
<organism evidence="4 5">
    <name type="scientific">Ceratopteris richardii</name>
    <name type="common">Triangle waterfern</name>
    <dbReference type="NCBI Taxonomy" id="49495"/>
    <lineage>
        <taxon>Eukaryota</taxon>
        <taxon>Viridiplantae</taxon>
        <taxon>Streptophyta</taxon>
        <taxon>Embryophyta</taxon>
        <taxon>Tracheophyta</taxon>
        <taxon>Polypodiopsida</taxon>
        <taxon>Polypodiidae</taxon>
        <taxon>Polypodiales</taxon>
        <taxon>Pteridineae</taxon>
        <taxon>Pteridaceae</taxon>
        <taxon>Parkerioideae</taxon>
        <taxon>Ceratopteris</taxon>
    </lineage>
</organism>
<dbReference type="InterPro" id="IPR007021">
    <property type="entry name" value="DUF659"/>
</dbReference>
<feature type="domain" description="DUF659" evidence="2">
    <location>
        <begin position="2"/>
        <end position="45"/>
    </location>
</feature>
<reference evidence="4" key="1">
    <citation type="submission" date="2021-08" db="EMBL/GenBank/DDBJ databases">
        <title>WGS assembly of Ceratopteris richardii.</title>
        <authorList>
            <person name="Marchant D.B."/>
            <person name="Chen G."/>
            <person name="Jenkins J."/>
            <person name="Shu S."/>
            <person name="Leebens-Mack J."/>
            <person name="Grimwood J."/>
            <person name="Schmutz J."/>
            <person name="Soltis P."/>
            <person name="Soltis D."/>
            <person name="Chen Z.-H."/>
        </authorList>
    </citation>
    <scope>NUCLEOTIDE SEQUENCE</scope>
    <source>
        <strain evidence="4">Whitten #5841</strain>
        <tissue evidence="4">Leaf</tissue>
    </source>
</reference>
<keyword evidence="5" id="KW-1185">Reference proteome</keyword>
<dbReference type="InterPro" id="IPR012337">
    <property type="entry name" value="RNaseH-like_sf"/>
</dbReference>
<sequence length="477" mass="55861">MGRMLQEEYPKITWTPCASHSLDLMMEDIGQLSWMRVVLEKAKFIVRFVTSKPKVLNIFRANSSLQFQKPSSTRFCYMFLVLERVLRVRKGLLRTVVAEEWYSIQEVKSSDTLYTQFSNIVMGDEQFWKKGEIIMHALKPLHSVLRITDMEGSTLGLIYEYVDRIGECIEKIEGLMENEKNELLECVRRRWDWFHKPIHAVAHLLHPLLRNEEAYLDNELEDNWLTYVKMWTGDDVHMIDQLEKERYAFRTSEKYFGNPTTRLRENQLALVTWWERFGLGTPLLRKLAIRVSSQDCSTGPAERNWSTWALFHTKKRNRLSSEQLERLVYCHCNLKLLEKKGNYTHPLQVNVDTIDISDVKDIPEIPHEERDIYSILFKEQQRFVRQTRSKTSRAKACGNIMEASASRHPRKFASRRGRGRRGASTSRHVDGPHDWEEISVESQSDEDLAEAAATIAAQFGLDFHSESSSWTFDEDED</sequence>
<evidence type="ECO:0008006" key="6">
    <source>
        <dbReference type="Google" id="ProtNLM"/>
    </source>
</evidence>
<evidence type="ECO:0000313" key="4">
    <source>
        <dbReference type="EMBL" id="KAH7447120.1"/>
    </source>
</evidence>
<dbReference type="EMBL" id="CM035406">
    <property type="protein sequence ID" value="KAH7447120.1"/>
    <property type="molecule type" value="Genomic_DNA"/>
</dbReference>
<name>A0A8T2VIQ0_CERRI</name>
<dbReference type="InterPro" id="IPR008906">
    <property type="entry name" value="HATC_C_dom"/>
</dbReference>
<dbReference type="Proteomes" id="UP000825935">
    <property type="component" value="Chromosome 1"/>
</dbReference>
<feature type="compositionally biased region" description="Acidic residues" evidence="1">
    <location>
        <begin position="437"/>
        <end position="446"/>
    </location>
</feature>
<dbReference type="OrthoDB" id="2012664at2759"/>
<proteinExistence type="predicted"/>
<evidence type="ECO:0000313" key="5">
    <source>
        <dbReference type="Proteomes" id="UP000825935"/>
    </source>
</evidence>
<dbReference type="Pfam" id="PF04937">
    <property type="entry name" value="DUF659"/>
    <property type="match status" value="1"/>
</dbReference>
<dbReference type="GO" id="GO:0046983">
    <property type="term" value="F:protein dimerization activity"/>
    <property type="evidence" value="ECO:0007669"/>
    <property type="project" value="InterPro"/>
</dbReference>
<protein>
    <recommendedName>
        <fullName evidence="6">HAT C-terminal dimerisation domain-containing protein</fullName>
    </recommendedName>
</protein>
<comment type="caution">
    <text evidence="4">The sequence shown here is derived from an EMBL/GenBank/DDBJ whole genome shotgun (WGS) entry which is preliminary data.</text>
</comment>
<dbReference type="Pfam" id="PF05699">
    <property type="entry name" value="Dimer_Tnp_hAT"/>
    <property type="match status" value="1"/>
</dbReference>
<gene>
    <name evidence="4" type="ORF">KP509_01G092100</name>
</gene>
<feature type="compositionally biased region" description="Basic residues" evidence="1">
    <location>
        <begin position="407"/>
        <end position="421"/>
    </location>
</feature>
<dbReference type="PANTHER" id="PTHR32166:SF123">
    <property type="entry name" value="BED-TYPE DOMAIN-CONTAINING PROTEIN"/>
    <property type="match status" value="1"/>
</dbReference>
<dbReference type="AlphaFoldDB" id="A0A8T2VIQ0"/>
<feature type="domain" description="HAT C-terminal dimerisation" evidence="3">
    <location>
        <begin position="253"/>
        <end position="331"/>
    </location>
</feature>
<dbReference type="SUPFAM" id="SSF53098">
    <property type="entry name" value="Ribonuclease H-like"/>
    <property type="match status" value="1"/>
</dbReference>
<evidence type="ECO:0000259" key="2">
    <source>
        <dbReference type="Pfam" id="PF04937"/>
    </source>
</evidence>
<evidence type="ECO:0000256" key="1">
    <source>
        <dbReference type="SAM" id="MobiDB-lite"/>
    </source>
</evidence>